<evidence type="ECO:0000313" key="4">
    <source>
        <dbReference type="Proteomes" id="UP000198284"/>
    </source>
</evidence>
<evidence type="ECO:0000256" key="1">
    <source>
        <dbReference type="ARBA" id="ARBA00023239"/>
    </source>
</evidence>
<feature type="domain" description="Amidohydrolase-related" evidence="2">
    <location>
        <begin position="77"/>
        <end position="352"/>
    </location>
</feature>
<dbReference type="InterPro" id="IPR032465">
    <property type="entry name" value="ACMSD"/>
</dbReference>
<proteinExistence type="predicted"/>
<dbReference type="OrthoDB" id="8673173at2"/>
<evidence type="ECO:0000313" key="3">
    <source>
        <dbReference type="EMBL" id="SNT38279.1"/>
    </source>
</evidence>
<keyword evidence="4" id="KW-1185">Reference proteome</keyword>
<dbReference type="GO" id="GO:0016831">
    <property type="term" value="F:carboxy-lyase activity"/>
    <property type="evidence" value="ECO:0007669"/>
    <property type="project" value="InterPro"/>
</dbReference>
<dbReference type="Gene3D" id="3.20.20.140">
    <property type="entry name" value="Metal-dependent hydrolases"/>
    <property type="match status" value="1"/>
</dbReference>
<protein>
    <submittedName>
        <fullName evidence="3">2,3-dihydroxybenzoate decarboxylase</fullName>
    </submittedName>
</protein>
<dbReference type="InterPro" id="IPR006680">
    <property type="entry name" value="Amidohydro-rel"/>
</dbReference>
<sequence length="354" mass="39852">MDHNQTAAKPVPGKVEYKRIATEEAFCPKEMFDIYRKILAGPDPDPGFVSLMGFYMSSPSERARHIMNCLTDLGDQRLAHMDEAGIDRQVIALTSPGVQIMDPETAVSFARIANDELAEAVRKHPTRFSGMIAVAPQNPAEAAKEIERGVGLGLTSVIINSHTHGEYLSDPKFWEIFEAAEANNTPIYLHPNTPPREMIKPLLEVGLDGAIFGFGVETGMHALRIITAGVFDRFPKLQMIIGHMGEALPFWSYRLDYMHRATVVSKRYESMKPIKKKPSDYLRENFYITNSGVAHEPAIKYTQEMVGVDRVMYAMDYPYQHSLEEVVTLDNMNMDADKKKAFFQTNAEKAFNIK</sequence>
<dbReference type="GO" id="GO:0016787">
    <property type="term" value="F:hydrolase activity"/>
    <property type="evidence" value="ECO:0007669"/>
    <property type="project" value="InterPro"/>
</dbReference>
<keyword evidence="1" id="KW-0456">Lyase</keyword>
<dbReference type="EMBL" id="FZOT01000033">
    <property type="protein sequence ID" value="SNT38279.1"/>
    <property type="molecule type" value="Genomic_DNA"/>
</dbReference>
<dbReference type="PANTHER" id="PTHR21240">
    <property type="entry name" value="2-AMINO-3-CARBOXYLMUCONATE-6-SEMIALDEHYDE DECARBOXYLASE"/>
    <property type="match status" value="1"/>
</dbReference>
<dbReference type="Pfam" id="PF04909">
    <property type="entry name" value="Amidohydro_2"/>
    <property type="match status" value="1"/>
</dbReference>
<dbReference type="SUPFAM" id="SSF51556">
    <property type="entry name" value="Metallo-dependent hydrolases"/>
    <property type="match status" value="1"/>
</dbReference>
<reference evidence="3 4" key="1">
    <citation type="submission" date="2017-06" db="EMBL/GenBank/DDBJ databases">
        <authorList>
            <person name="Kim H.J."/>
            <person name="Triplett B.A."/>
        </authorList>
    </citation>
    <scope>NUCLEOTIDE SEQUENCE [LARGE SCALE GENOMIC DNA]</scope>
    <source>
        <strain evidence="3 4">U15</strain>
    </source>
</reference>
<accession>A0A239M8Y1</accession>
<dbReference type="PANTHER" id="PTHR21240:SF30">
    <property type="entry name" value="AMIDOHYDROLASE-RELATED DOMAIN-CONTAINING PROTEIN-RELATED"/>
    <property type="match status" value="1"/>
</dbReference>
<evidence type="ECO:0000259" key="2">
    <source>
        <dbReference type="Pfam" id="PF04909"/>
    </source>
</evidence>
<name>A0A239M8Y1_9BURK</name>
<dbReference type="GO" id="GO:0005829">
    <property type="term" value="C:cytosol"/>
    <property type="evidence" value="ECO:0007669"/>
    <property type="project" value="TreeGrafter"/>
</dbReference>
<dbReference type="GO" id="GO:0019748">
    <property type="term" value="P:secondary metabolic process"/>
    <property type="evidence" value="ECO:0007669"/>
    <property type="project" value="TreeGrafter"/>
</dbReference>
<gene>
    <name evidence="3" type="ORF">SAMN06265795_13312</name>
</gene>
<dbReference type="Proteomes" id="UP000198284">
    <property type="component" value="Unassembled WGS sequence"/>
</dbReference>
<organism evidence="3 4">
    <name type="scientific">Noviherbaspirillum humi</name>
    <dbReference type="NCBI Taxonomy" id="1688639"/>
    <lineage>
        <taxon>Bacteria</taxon>
        <taxon>Pseudomonadati</taxon>
        <taxon>Pseudomonadota</taxon>
        <taxon>Betaproteobacteria</taxon>
        <taxon>Burkholderiales</taxon>
        <taxon>Oxalobacteraceae</taxon>
        <taxon>Noviherbaspirillum</taxon>
    </lineage>
</organism>
<dbReference type="InterPro" id="IPR032466">
    <property type="entry name" value="Metal_Hydrolase"/>
</dbReference>
<dbReference type="AlphaFoldDB" id="A0A239M8Y1"/>
<dbReference type="RefSeq" id="WP_089401842.1">
    <property type="nucleotide sequence ID" value="NZ_FZOT01000033.1"/>
</dbReference>